<dbReference type="GO" id="GO:0005524">
    <property type="term" value="F:ATP binding"/>
    <property type="evidence" value="ECO:0007669"/>
    <property type="project" value="UniProtKB-KW"/>
</dbReference>
<dbReference type="Gene3D" id="1.10.3290.10">
    <property type="entry name" value="Fido-like domain"/>
    <property type="match status" value="1"/>
</dbReference>
<evidence type="ECO:0000256" key="1">
    <source>
        <dbReference type="PIRSR" id="PIRSR640198-1"/>
    </source>
</evidence>
<keyword evidence="2" id="KW-0067">ATP-binding</keyword>
<feature type="domain" description="Fido" evidence="5">
    <location>
        <begin position="104"/>
        <end position="246"/>
    </location>
</feature>
<dbReference type="PROSITE" id="PS51459">
    <property type="entry name" value="FIDO"/>
    <property type="match status" value="1"/>
</dbReference>
<feature type="compositionally biased region" description="Basic and acidic residues" evidence="4">
    <location>
        <begin position="330"/>
        <end position="340"/>
    </location>
</feature>
<dbReference type="InterPro" id="IPR049514">
    <property type="entry name" value="Fic-like_C"/>
</dbReference>
<dbReference type="InterPro" id="IPR040198">
    <property type="entry name" value="Fido_containing"/>
</dbReference>
<dbReference type="Pfam" id="PF21247">
    <property type="entry name" value="Fic-like_C"/>
    <property type="match status" value="1"/>
</dbReference>
<dbReference type="PANTHER" id="PTHR13504">
    <property type="entry name" value="FIDO DOMAIN-CONTAINING PROTEIN DDB_G0283145"/>
    <property type="match status" value="1"/>
</dbReference>
<feature type="binding site" evidence="2">
    <location>
        <begin position="134"/>
        <end position="142"/>
    </location>
    <ligand>
        <name>ATP</name>
        <dbReference type="ChEBI" id="CHEBI:30616"/>
    </ligand>
</feature>
<gene>
    <name evidence="6" type="ORF">GEA64_08770</name>
</gene>
<dbReference type="EMBL" id="WHZZ01000002">
    <property type="protein sequence ID" value="MQL48067.1"/>
    <property type="molecule type" value="Genomic_DNA"/>
</dbReference>
<feature type="site" description="Important for autoinhibition of adenylyltransferase activity" evidence="3">
    <location>
        <position position="60"/>
    </location>
</feature>
<evidence type="ECO:0000256" key="2">
    <source>
        <dbReference type="PIRSR" id="PIRSR640198-2"/>
    </source>
</evidence>
<sequence length="340" mass="38871">MNSAKKGYQPPFSITVKMIQLVAEISENIGRLSTEQEQAKALRLRRINRIRTIHGSLAIEGNLLDTSQITAIIEGKRVIAPINEIQEARNAILAYEQLQHWHFTSEQNLQEAHSVLMKGLIDNAGRYRNSGVGVMNGEKVIHMAPQANRVSKLMADLFYWLNSTDIHPLIASCIFHYEFEFIHPFADGNGRMVRLWQTLILNQWNSLFEFIPVESLVYKHQADYYQAINLSTQQADCATFIEFMLSMIRDAILESTHQATHQASHQVTHQVRQLIMALEGEMNREQLQLALGLKDRSSFRLRYLQPALEAGLIEMSHPEKPSSPLQGYRLTEKGLHSKQQ</sequence>
<dbReference type="AlphaFoldDB" id="A0A7C9KT70"/>
<protein>
    <submittedName>
        <fullName evidence="6">Cell filamentation protein Fic</fullName>
    </submittedName>
</protein>
<dbReference type="InterPro" id="IPR003812">
    <property type="entry name" value="Fido"/>
</dbReference>
<dbReference type="RefSeq" id="WP_152962560.1">
    <property type="nucleotide sequence ID" value="NZ_CAWOZU010000017.1"/>
</dbReference>
<reference evidence="6 7" key="1">
    <citation type="journal article" date="2019" name="Nature">
        <title>A new antibiotic selectively kills Gram-negative pathogens.</title>
        <authorList>
            <person name="Imai Y."/>
            <person name="Meyer K.J."/>
            <person name="Iinishi A."/>
            <person name="Favre-Godal Q."/>
            <person name="Green R."/>
            <person name="Manuse S."/>
            <person name="Caboni M."/>
            <person name="Mori M."/>
            <person name="Niles S."/>
            <person name="Ghiglieri M."/>
            <person name="Honrao C."/>
            <person name="Ma X."/>
            <person name="Guo J.J."/>
            <person name="Makriyannis A."/>
            <person name="Linares-Otoya L."/>
            <person name="Boehringer N."/>
            <person name="Wuisan Z.G."/>
            <person name="Kaur H."/>
            <person name="Wu R."/>
            <person name="Mateus A."/>
            <person name="Typas A."/>
            <person name="Savitski M.M."/>
            <person name="Espinoza J.L."/>
            <person name="O'Rourke A."/>
            <person name="Nelson K.E."/>
            <person name="Hiller S."/>
            <person name="Noinaj N."/>
            <person name="Schaeberle T.F."/>
            <person name="D'Onofrio A."/>
            <person name="Lewis K."/>
        </authorList>
    </citation>
    <scope>NUCLEOTIDE SEQUENCE [LARGE SCALE GENOMIC DNA]</scope>
    <source>
        <strain evidence="6 7">HGB 1456</strain>
    </source>
</reference>
<evidence type="ECO:0000313" key="7">
    <source>
        <dbReference type="Proteomes" id="UP000481739"/>
    </source>
</evidence>
<dbReference type="InterPro" id="IPR036597">
    <property type="entry name" value="Fido-like_dom_sf"/>
</dbReference>
<feature type="binding site" evidence="2">
    <location>
        <begin position="224"/>
        <end position="225"/>
    </location>
    <ligand>
        <name>ATP</name>
        <dbReference type="ChEBI" id="CHEBI:30616"/>
    </ligand>
</feature>
<dbReference type="Proteomes" id="UP000481739">
    <property type="component" value="Unassembled WGS sequence"/>
</dbReference>
<feature type="active site" evidence="1">
    <location>
        <position position="183"/>
    </location>
</feature>
<feature type="region of interest" description="Disordered" evidence="4">
    <location>
        <begin position="314"/>
        <end position="340"/>
    </location>
</feature>
<evidence type="ECO:0000313" key="6">
    <source>
        <dbReference type="EMBL" id="MQL48067.1"/>
    </source>
</evidence>
<evidence type="ECO:0000256" key="4">
    <source>
        <dbReference type="SAM" id="MobiDB-lite"/>
    </source>
</evidence>
<keyword evidence="2" id="KW-0547">Nucleotide-binding</keyword>
<feature type="binding site" evidence="2">
    <location>
        <begin position="187"/>
        <end position="194"/>
    </location>
    <ligand>
        <name>ATP</name>
        <dbReference type="ChEBI" id="CHEBI:30616"/>
    </ligand>
</feature>
<comment type="caution">
    <text evidence="6">The sequence shown here is derived from an EMBL/GenBank/DDBJ whole genome shotgun (WGS) entry which is preliminary data.</text>
</comment>
<evidence type="ECO:0000256" key="3">
    <source>
        <dbReference type="PIRSR" id="PIRSR640198-3"/>
    </source>
</evidence>
<dbReference type="PANTHER" id="PTHR13504:SF38">
    <property type="entry name" value="FIDO DOMAIN-CONTAINING PROTEIN"/>
    <property type="match status" value="1"/>
</dbReference>
<dbReference type="SUPFAM" id="SSF140931">
    <property type="entry name" value="Fic-like"/>
    <property type="match status" value="1"/>
</dbReference>
<evidence type="ECO:0000259" key="5">
    <source>
        <dbReference type="PROSITE" id="PS51459"/>
    </source>
</evidence>
<dbReference type="Pfam" id="PF02661">
    <property type="entry name" value="Fic"/>
    <property type="match status" value="1"/>
</dbReference>
<accession>A0A7C9KT70</accession>
<name>A0A7C9KT70_9GAMM</name>
<proteinExistence type="predicted"/>
<organism evidence="6 7">
    <name type="scientific">Photorhabdus khanii</name>
    <dbReference type="NCBI Taxonomy" id="1004150"/>
    <lineage>
        <taxon>Bacteria</taxon>
        <taxon>Pseudomonadati</taxon>
        <taxon>Pseudomonadota</taxon>
        <taxon>Gammaproteobacteria</taxon>
        <taxon>Enterobacterales</taxon>
        <taxon>Morganellaceae</taxon>
        <taxon>Photorhabdus</taxon>
    </lineage>
</organism>